<evidence type="ECO:0000313" key="3">
    <source>
        <dbReference type="Proteomes" id="UP000674179"/>
    </source>
</evidence>
<gene>
    <name evidence="2" type="ORF">CUR178_08262</name>
</gene>
<proteinExistence type="predicted"/>
<feature type="region of interest" description="Disordered" evidence="1">
    <location>
        <begin position="55"/>
        <end position="88"/>
    </location>
</feature>
<dbReference type="GeneID" id="94175401"/>
<sequence length="88" mass="8961">MPRSSLSSSTDGIETAASVSATAEMLAPTVAAVSHSTRTSSSAWCEAAFGKTCGDAKEHNSAAKTPSPLLKSSQLRTAAHRPELISAS</sequence>
<name>A0A836HVD5_LEIEN</name>
<evidence type="ECO:0000313" key="2">
    <source>
        <dbReference type="EMBL" id="KAG5483595.1"/>
    </source>
</evidence>
<reference evidence="2 3" key="1">
    <citation type="submission" date="2021-02" db="EMBL/GenBank/DDBJ databases">
        <title>Leishmania (Mundinia) enrietti genome sequencing and assembly.</title>
        <authorList>
            <person name="Almutairi H."/>
            <person name="Gatherer D."/>
        </authorList>
    </citation>
    <scope>NUCLEOTIDE SEQUENCE [LARGE SCALE GENOMIC DNA]</scope>
    <source>
        <strain evidence="2">CUR178</strain>
    </source>
</reference>
<dbReference type="EMBL" id="JAFHKP010000012">
    <property type="protein sequence ID" value="KAG5483595.1"/>
    <property type="molecule type" value="Genomic_DNA"/>
</dbReference>
<accession>A0A836HVD5</accession>
<comment type="caution">
    <text evidence="2">The sequence shown here is derived from an EMBL/GenBank/DDBJ whole genome shotgun (WGS) entry which is preliminary data.</text>
</comment>
<dbReference type="AlphaFoldDB" id="A0A836HVD5"/>
<dbReference type="KEGG" id="lenr:94175401"/>
<evidence type="ECO:0000256" key="1">
    <source>
        <dbReference type="SAM" id="MobiDB-lite"/>
    </source>
</evidence>
<dbReference type="Proteomes" id="UP000674179">
    <property type="component" value="Chromosome 12"/>
</dbReference>
<organism evidence="2 3">
    <name type="scientific">Leishmania enriettii</name>
    <dbReference type="NCBI Taxonomy" id="5663"/>
    <lineage>
        <taxon>Eukaryota</taxon>
        <taxon>Discoba</taxon>
        <taxon>Euglenozoa</taxon>
        <taxon>Kinetoplastea</taxon>
        <taxon>Metakinetoplastina</taxon>
        <taxon>Trypanosomatida</taxon>
        <taxon>Trypanosomatidae</taxon>
        <taxon>Leishmaniinae</taxon>
        <taxon>Leishmania</taxon>
    </lineage>
</organism>
<dbReference type="RefSeq" id="XP_067694812.1">
    <property type="nucleotide sequence ID" value="XM_067839891.1"/>
</dbReference>
<keyword evidence="3" id="KW-1185">Reference proteome</keyword>
<protein>
    <submittedName>
        <fullName evidence="2">Uncharacterized protein</fullName>
    </submittedName>
</protein>